<feature type="transmembrane region" description="Helical" evidence="1">
    <location>
        <begin position="21"/>
        <end position="46"/>
    </location>
</feature>
<gene>
    <name evidence="2" type="ORF">SAMN05660349_01711</name>
</gene>
<sequence>MFMITDVYCLYSLKIFRNAKLAWFTLVYFMIFVKLDCYWCKMAIFVNNYSYNVKYSILGGFILS</sequence>
<accession>A0A1T5C621</accession>
<name>A0A1T5C621_9BACT</name>
<keyword evidence="1" id="KW-0812">Transmembrane</keyword>
<dbReference type="EMBL" id="FUYQ01000010">
    <property type="protein sequence ID" value="SKB54789.1"/>
    <property type="molecule type" value="Genomic_DNA"/>
</dbReference>
<dbReference type="AlphaFoldDB" id="A0A1T5C621"/>
<evidence type="ECO:0000313" key="3">
    <source>
        <dbReference type="Proteomes" id="UP000190852"/>
    </source>
</evidence>
<dbReference type="Proteomes" id="UP000190852">
    <property type="component" value="Unassembled WGS sequence"/>
</dbReference>
<evidence type="ECO:0000313" key="2">
    <source>
        <dbReference type="EMBL" id="SKB54789.1"/>
    </source>
</evidence>
<reference evidence="3" key="1">
    <citation type="submission" date="2017-02" db="EMBL/GenBank/DDBJ databases">
        <authorList>
            <person name="Varghese N."/>
            <person name="Submissions S."/>
        </authorList>
    </citation>
    <scope>NUCLEOTIDE SEQUENCE [LARGE SCALE GENOMIC DNA]</scope>
    <source>
        <strain evidence="3">DSM 24967</strain>
    </source>
</reference>
<organism evidence="2 3">
    <name type="scientific">Parabacteroides chartae</name>
    <dbReference type="NCBI Taxonomy" id="1037355"/>
    <lineage>
        <taxon>Bacteria</taxon>
        <taxon>Pseudomonadati</taxon>
        <taxon>Bacteroidota</taxon>
        <taxon>Bacteroidia</taxon>
        <taxon>Bacteroidales</taxon>
        <taxon>Tannerellaceae</taxon>
        <taxon>Parabacteroides</taxon>
    </lineage>
</organism>
<proteinExistence type="predicted"/>
<evidence type="ECO:0000256" key="1">
    <source>
        <dbReference type="SAM" id="Phobius"/>
    </source>
</evidence>
<keyword evidence="3" id="KW-1185">Reference proteome</keyword>
<protein>
    <submittedName>
        <fullName evidence="2">Uncharacterized protein</fullName>
    </submittedName>
</protein>
<keyword evidence="1" id="KW-1133">Transmembrane helix</keyword>
<keyword evidence="1" id="KW-0472">Membrane</keyword>